<gene>
    <name evidence="2" type="ORF">DC60_02825</name>
</gene>
<comment type="caution">
    <text evidence="2">The sequence shown here is derived from an EMBL/GenBank/DDBJ whole genome shotgun (WGS) entry which is preliminary data.</text>
</comment>
<sequence length="126" mass="13694">MTSSRRLSVTVPHHTGPERRPSMTTVAAAQLPPDEYAARSDLDRLHADALDLARRTARMAGALDHGHYSAAGGRARAAVAHLWRASEELHGAFHSAPPRCAGPEASLPRLCGRRMRYLAARIARRA</sequence>
<dbReference type="RefSeq" id="WP_049978510.1">
    <property type="nucleotide sequence ID" value="NZ_JHDU01000036.1"/>
</dbReference>
<feature type="region of interest" description="Disordered" evidence="1">
    <location>
        <begin position="1"/>
        <end position="25"/>
    </location>
</feature>
<protein>
    <submittedName>
        <fullName evidence="2">Uncharacterized protein</fullName>
    </submittedName>
</protein>
<evidence type="ECO:0000313" key="2">
    <source>
        <dbReference type="EMBL" id="KDR60935.1"/>
    </source>
</evidence>
<dbReference type="InterPro" id="IPR046205">
    <property type="entry name" value="DUF6238"/>
</dbReference>
<organism evidence="2 3">
    <name type="scientific">Streptomyces wadayamensis</name>
    <dbReference type="NCBI Taxonomy" id="141454"/>
    <lineage>
        <taxon>Bacteria</taxon>
        <taxon>Bacillati</taxon>
        <taxon>Actinomycetota</taxon>
        <taxon>Actinomycetes</taxon>
        <taxon>Kitasatosporales</taxon>
        <taxon>Streptomycetaceae</taxon>
        <taxon>Streptomyces</taxon>
    </lineage>
</organism>
<dbReference type="Pfam" id="PF19751">
    <property type="entry name" value="DUF6238"/>
    <property type="match status" value="1"/>
</dbReference>
<proteinExistence type="predicted"/>
<name>A0ABR4S6W5_9ACTN</name>
<reference evidence="2 3" key="1">
    <citation type="submission" date="2014-03" db="EMBL/GenBank/DDBJ databases">
        <title>Genome Sequence of Streptomyces wadayamensis A23 strain, an endophytic actinobacteria from Citrus reticulata.</title>
        <authorList>
            <person name="de Oliveira L.G."/>
            <person name="Tormet G.D."/>
            <person name="Marcon J."/>
            <person name="Samborsky M."/>
            <person name="Araujo W.L."/>
            <person name="de Azevedo J.L."/>
        </authorList>
    </citation>
    <scope>NUCLEOTIDE SEQUENCE [LARGE SCALE GENOMIC DNA]</scope>
    <source>
        <strain evidence="2 3">A23</strain>
    </source>
</reference>
<evidence type="ECO:0000256" key="1">
    <source>
        <dbReference type="SAM" id="MobiDB-lite"/>
    </source>
</evidence>
<dbReference type="Proteomes" id="UP000027443">
    <property type="component" value="Unassembled WGS sequence"/>
</dbReference>
<evidence type="ECO:0000313" key="3">
    <source>
        <dbReference type="Proteomes" id="UP000027443"/>
    </source>
</evidence>
<accession>A0ABR4S6W5</accession>
<dbReference type="EMBL" id="JHDU01000036">
    <property type="protein sequence ID" value="KDR60935.1"/>
    <property type="molecule type" value="Genomic_DNA"/>
</dbReference>
<keyword evidence="3" id="KW-1185">Reference proteome</keyword>